<evidence type="ECO:0000313" key="2">
    <source>
        <dbReference type="Proteomes" id="UP001177021"/>
    </source>
</evidence>
<protein>
    <submittedName>
        <fullName evidence="1">Uncharacterized protein</fullName>
    </submittedName>
</protein>
<keyword evidence="2" id="KW-1185">Reference proteome</keyword>
<sequence length="414" mass="47422">MMNRTMRMHKEALKRKNPWFRENIWEHLDELNPAYYTPDLMHLITNSSRKRPKFHNKGDNDHLDVHTKKAVLKVSSSIVALLSYTGEQELTQCSGVIIENNDDNNGHIVLTSANLIRLPTKEDVMEDKLADALKVMIYLYDGGSYQGEVRAYDFHYNIAWIQFRSHSSLATAKLRLVDDYINVNPDEEKSFDLRPQSSHFNFVPGHPIVAVGRYFAKPFDVMAAPGEFTLGRCDFDCKELFMGTCQTTRCGEGGALINLSGEVIGIIYYYEYGFTTPFMPINIAKNCWEHYKRYGELRRPSLGVYATNFYTAEIYFIEKVIQKNPSICNGVFVEKVIQGSSADLAGLHFNDVIVQCGGKTVRSFLEFLEMVWDKKVGDVLQLSVVRASQDDPIDVNMVVDEVAIEKFYRWPRNL</sequence>
<name>A0ACB0IAI2_TRIPR</name>
<dbReference type="EMBL" id="CASHSV030000001">
    <property type="protein sequence ID" value="CAJ2628187.1"/>
    <property type="molecule type" value="Genomic_DNA"/>
</dbReference>
<proteinExistence type="predicted"/>
<accession>A0ACB0IAI2</accession>
<gene>
    <name evidence="1" type="ORF">MILVUS5_LOCUS481</name>
</gene>
<evidence type="ECO:0000313" key="1">
    <source>
        <dbReference type="EMBL" id="CAJ2628187.1"/>
    </source>
</evidence>
<dbReference type="Proteomes" id="UP001177021">
    <property type="component" value="Unassembled WGS sequence"/>
</dbReference>
<organism evidence="1 2">
    <name type="scientific">Trifolium pratense</name>
    <name type="common">Red clover</name>
    <dbReference type="NCBI Taxonomy" id="57577"/>
    <lineage>
        <taxon>Eukaryota</taxon>
        <taxon>Viridiplantae</taxon>
        <taxon>Streptophyta</taxon>
        <taxon>Embryophyta</taxon>
        <taxon>Tracheophyta</taxon>
        <taxon>Spermatophyta</taxon>
        <taxon>Magnoliopsida</taxon>
        <taxon>eudicotyledons</taxon>
        <taxon>Gunneridae</taxon>
        <taxon>Pentapetalae</taxon>
        <taxon>rosids</taxon>
        <taxon>fabids</taxon>
        <taxon>Fabales</taxon>
        <taxon>Fabaceae</taxon>
        <taxon>Papilionoideae</taxon>
        <taxon>50 kb inversion clade</taxon>
        <taxon>NPAAA clade</taxon>
        <taxon>Hologalegina</taxon>
        <taxon>IRL clade</taxon>
        <taxon>Trifolieae</taxon>
        <taxon>Trifolium</taxon>
    </lineage>
</organism>
<reference evidence="1" key="1">
    <citation type="submission" date="2023-10" db="EMBL/GenBank/DDBJ databases">
        <authorList>
            <person name="Rodriguez Cubillos JULIANA M."/>
            <person name="De Vega J."/>
        </authorList>
    </citation>
    <scope>NUCLEOTIDE SEQUENCE</scope>
</reference>
<comment type="caution">
    <text evidence="1">The sequence shown here is derived from an EMBL/GenBank/DDBJ whole genome shotgun (WGS) entry which is preliminary data.</text>
</comment>